<comment type="caution">
    <text evidence="5">The sequence shown here is derived from an EMBL/GenBank/DDBJ whole genome shotgun (WGS) entry which is preliminary data.</text>
</comment>
<evidence type="ECO:0000313" key="5">
    <source>
        <dbReference type="EMBL" id="PIP16208.1"/>
    </source>
</evidence>
<name>A0A2G9YAE1_9BACT</name>
<dbReference type="EMBL" id="PCRF01000177">
    <property type="protein sequence ID" value="PIP16208.1"/>
    <property type="molecule type" value="Genomic_DNA"/>
</dbReference>
<dbReference type="AlphaFoldDB" id="A0A2G9YAE1"/>
<sequence length="63" mass="6731">MALTGSCGKTTTKELITHILSGSYRVLANPGNFNNEIGLPLSLLNITREHDVAVLELGMNHPG</sequence>
<dbReference type="InterPro" id="IPR051046">
    <property type="entry name" value="MurCDEF_CellWall_CoF430Synth"/>
</dbReference>
<evidence type="ECO:0000256" key="3">
    <source>
        <dbReference type="ARBA" id="ARBA00022840"/>
    </source>
</evidence>
<dbReference type="Gene3D" id="3.40.1190.10">
    <property type="entry name" value="Mur-like, catalytic domain"/>
    <property type="match status" value="1"/>
</dbReference>
<keyword evidence="2" id="KW-0547">Nucleotide-binding</keyword>
<dbReference type="GO" id="GO:0047480">
    <property type="term" value="F:UDP-N-acetylmuramoyl-tripeptide-D-alanyl-D-alanine ligase activity"/>
    <property type="evidence" value="ECO:0007669"/>
    <property type="project" value="UniProtKB-EC"/>
</dbReference>
<organism evidence="5 6">
    <name type="scientific">bacterium (Candidatus Ratteibacteria) CG23_combo_of_CG06-09_8_20_14_all_48_7</name>
    <dbReference type="NCBI Taxonomy" id="2014292"/>
    <lineage>
        <taxon>Bacteria</taxon>
        <taxon>Candidatus Ratteibacteria</taxon>
    </lineage>
</organism>
<dbReference type="PANTHER" id="PTHR43024">
    <property type="entry name" value="UDP-N-ACETYLMURAMOYL-TRIPEPTIDE--D-ALANYL-D-ALANINE LIGASE"/>
    <property type="match status" value="1"/>
</dbReference>
<dbReference type="InterPro" id="IPR013221">
    <property type="entry name" value="Mur_ligase_cen"/>
</dbReference>
<protein>
    <submittedName>
        <fullName evidence="5">UDP-N-acetylmuramoyl-tripeptide--D-alanyl-D-alanine ligase</fullName>
        <ecNumber evidence="5">6.3.2.10</ecNumber>
    </submittedName>
</protein>
<evidence type="ECO:0000256" key="2">
    <source>
        <dbReference type="ARBA" id="ARBA00022741"/>
    </source>
</evidence>
<dbReference type="PANTHER" id="PTHR43024:SF1">
    <property type="entry name" value="UDP-N-ACETYLMURAMOYL-TRIPEPTIDE--D-ALANYL-D-ALANINE LIGASE"/>
    <property type="match status" value="1"/>
</dbReference>
<keyword evidence="3" id="KW-0067">ATP-binding</keyword>
<gene>
    <name evidence="5" type="primary">murF</name>
    <name evidence="5" type="ORF">COX46_03645</name>
</gene>
<proteinExistence type="predicted"/>
<dbReference type="SUPFAM" id="SSF53623">
    <property type="entry name" value="MurD-like peptide ligases, catalytic domain"/>
    <property type="match status" value="1"/>
</dbReference>
<evidence type="ECO:0000259" key="4">
    <source>
        <dbReference type="Pfam" id="PF08245"/>
    </source>
</evidence>
<dbReference type="InterPro" id="IPR036565">
    <property type="entry name" value="Mur-like_cat_sf"/>
</dbReference>
<accession>A0A2G9YAE1</accession>
<feature type="domain" description="Mur ligase central" evidence="4">
    <location>
        <begin position="4"/>
        <end position="62"/>
    </location>
</feature>
<reference evidence="5 6" key="1">
    <citation type="submission" date="2017-09" db="EMBL/GenBank/DDBJ databases">
        <title>Depth-based differentiation of microbial function through sediment-hosted aquifers and enrichment of novel symbionts in the deep terrestrial subsurface.</title>
        <authorList>
            <person name="Probst A.J."/>
            <person name="Ladd B."/>
            <person name="Jarett J.K."/>
            <person name="Geller-Mcgrath D.E."/>
            <person name="Sieber C.M."/>
            <person name="Emerson J.B."/>
            <person name="Anantharaman K."/>
            <person name="Thomas B.C."/>
            <person name="Malmstrom R."/>
            <person name="Stieglmeier M."/>
            <person name="Klingl A."/>
            <person name="Woyke T."/>
            <person name="Ryan C.M."/>
            <person name="Banfield J.F."/>
        </authorList>
    </citation>
    <scope>NUCLEOTIDE SEQUENCE [LARGE SCALE GENOMIC DNA]</scope>
    <source>
        <strain evidence="5">CG23_combo_of_CG06-09_8_20_14_all_48_7</strain>
    </source>
</reference>
<dbReference type="EC" id="6.3.2.10" evidence="5"/>
<keyword evidence="1 5" id="KW-0436">Ligase</keyword>
<evidence type="ECO:0000313" key="6">
    <source>
        <dbReference type="Proteomes" id="UP000230392"/>
    </source>
</evidence>
<evidence type="ECO:0000256" key="1">
    <source>
        <dbReference type="ARBA" id="ARBA00022598"/>
    </source>
</evidence>
<dbReference type="Pfam" id="PF08245">
    <property type="entry name" value="Mur_ligase_M"/>
    <property type="match status" value="1"/>
</dbReference>
<feature type="non-terminal residue" evidence="5">
    <location>
        <position position="63"/>
    </location>
</feature>
<dbReference type="GO" id="GO:0005524">
    <property type="term" value="F:ATP binding"/>
    <property type="evidence" value="ECO:0007669"/>
    <property type="project" value="UniProtKB-KW"/>
</dbReference>
<dbReference type="Proteomes" id="UP000230392">
    <property type="component" value="Unassembled WGS sequence"/>
</dbReference>